<proteinExistence type="predicted"/>
<feature type="transmembrane region" description="Helical" evidence="6">
    <location>
        <begin position="145"/>
        <end position="165"/>
    </location>
</feature>
<dbReference type="EMBL" id="JASWJB010000478">
    <property type="protein sequence ID" value="KAK2590155.1"/>
    <property type="molecule type" value="Genomic_DNA"/>
</dbReference>
<comment type="subcellular location">
    <subcellularLocation>
        <location evidence="1">Membrane</location>
        <topology evidence="1">Multi-pass membrane protein</topology>
    </subcellularLocation>
</comment>
<dbReference type="GO" id="GO:0016020">
    <property type="term" value="C:membrane"/>
    <property type="evidence" value="ECO:0007669"/>
    <property type="project" value="UniProtKB-SubCell"/>
</dbReference>
<evidence type="ECO:0000313" key="8">
    <source>
        <dbReference type="Proteomes" id="UP001251528"/>
    </source>
</evidence>
<protein>
    <recommendedName>
        <fullName evidence="9">Choline transport protein</fullName>
    </recommendedName>
</protein>
<feature type="transmembrane region" description="Helical" evidence="6">
    <location>
        <begin position="117"/>
        <end position="139"/>
    </location>
</feature>
<evidence type="ECO:0000256" key="4">
    <source>
        <dbReference type="ARBA" id="ARBA00022989"/>
    </source>
</evidence>
<evidence type="ECO:0008006" key="9">
    <source>
        <dbReference type="Google" id="ProtNLM"/>
    </source>
</evidence>
<feature type="transmembrane region" description="Helical" evidence="6">
    <location>
        <begin position="243"/>
        <end position="262"/>
    </location>
</feature>
<feature type="transmembrane region" description="Helical" evidence="6">
    <location>
        <begin position="203"/>
        <end position="222"/>
    </location>
</feature>
<evidence type="ECO:0000256" key="6">
    <source>
        <dbReference type="SAM" id="Phobius"/>
    </source>
</evidence>
<dbReference type="InterPro" id="IPR002293">
    <property type="entry name" value="AA/rel_permease1"/>
</dbReference>
<feature type="transmembrane region" description="Helical" evidence="6">
    <location>
        <begin position="470"/>
        <end position="493"/>
    </location>
</feature>
<feature type="transmembrane region" description="Helical" evidence="6">
    <location>
        <begin position="505"/>
        <end position="524"/>
    </location>
</feature>
<keyword evidence="2" id="KW-0813">Transport</keyword>
<evidence type="ECO:0000256" key="1">
    <source>
        <dbReference type="ARBA" id="ARBA00004141"/>
    </source>
</evidence>
<feature type="transmembrane region" description="Helical" evidence="6">
    <location>
        <begin position="84"/>
        <end position="105"/>
    </location>
</feature>
<dbReference type="GO" id="GO:0022857">
    <property type="term" value="F:transmembrane transporter activity"/>
    <property type="evidence" value="ECO:0007669"/>
    <property type="project" value="InterPro"/>
</dbReference>
<keyword evidence="3 6" id="KW-0812">Transmembrane</keyword>
<dbReference type="Pfam" id="PF13520">
    <property type="entry name" value="AA_permease_2"/>
    <property type="match status" value="1"/>
</dbReference>
<feature type="transmembrane region" description="Helical" evidence="6">
    <location>
        <begin position="382"/>
        <end position="402"/>
    </location>
</feature>
<feature type="transmembrane region" description="Helical" evidence="6">
    <location>
        <begin position="316"/>
        <end position="335"/>
    </location>
</feature>
<keyword evidence="4 6" id="KW-1133">Transmembrane helix</keyword>
<dbReference type="AlphaFoldDB" id="A0AAJ0CC15"/>
<feature type="transmembrane region" description="Helical" evidence="6">
    <location>
        <begin position="177"/>
        <end position="197"/>
    </location>
</feature>
<sequence>MSEKTGYSGDTATSPIVCTVSNGCSSQEDADNNELTRLGKKAALKRNFSFLAILGFGCTILQTWEATLTLFSQGLVNGGPAGIIYGYMFIWIGNMCVFSTLSELASMAPTSGGQYHWVAMLAPKSISTFLSYITGWLVVAGWQGATASALYIGASLVQSFLVLTVREYQSQTYHLTLLFWACLAPVLFLNAWSGRILATFETLILVVHLTAFVAVMTALVALSPHADAAEVFTTFMNGGGWPSQGLSVFVGLIGNVFAFVGVDGAFHMSEETRNPSIAIPRTTMIGLFINGSLGFAMILAVVFCMGDPEKAIQSPYVFPFVAIFLQSTGSVAGTAALSCVLWILGLAATIGIFASTSRVLWSFARDHGVPGWRVLSKVHPSISIPVWSIACTASISFLLSLVNLGSTIAFNNVVSLAVSCLYASYLIAAALLLYRRCTGGFKKPDTSEGPLALANTAGARLVWGPWRISGVFGIMNNAIACCYLIIILIFAFFPPDAVVDASSMNYSILVTGVVAIIAILYYVVWGKRMYRGPIIET</sequence>
<reference evidence="7" key="1">
    <citation type="submission" date="2023-06" db="EMBL/GenBank/DDBJ databases">
        <title>Conoideocrella luteorostrata (Hypocreales: Clavicipitaceae), a potential biocontrol fungus for elongate hemlock scale in United States Christmas tree production areas.</title>
        <authorList>
            <person name="Barrett H."/>
            <person name="Lovett B."/>
            <person name="Macias A.M."/>
            <person name="Stajich J.E."/>
            <person name="Kasson M.T."/>
        </authorList>
    </citation>
    <scope>NUCLEOTIDE SEQUENCE</scope>
    <source>
        <strain evidence="7">ARSEF 14590</strain>
    </source>
</reference>
<keyword evidence="8" id="KW-1185">Reference proteome</keyword>
<feature type="transmembrane region" description="Helical" evidence="6">
    <location>
        <begin position="47"/>
        <end position="64"/>
    </location>
</feature>
<accession>A0AAJ0CC15</accession>
<keyword evidence="5 6" id="KW-0472">Membrane</keyword>
<dbReference type="PANTHER" id="PTHR45649">
    <property type="entry name" value="AMINO-ACID PERMEASE BAT1"/>
    <property type="match status" value="1"/>
</dbReference>
<feature type="transmembrane region" description="Helical" evidence="6">
    <location>
        <begin position="414"/>
        <end position="434"/>
    </location>
</feature>
<evidence type="ECO:0000256" key="2">
    <source>
        <dbReference type="ARBA" id="ARBA00022448"/>
    </source>
</evidence>
<feature type="transmembrane region" description="Helical" evidence="6">
    <location>
        <begin position="341"/>
        <end position="361"/>
    </location>
</feature>
<dbReference type="PANTHER" id="PTHR45649:SF1">
    <property type="entry name" value="TRANSPORTER, PUTATIVE (EUROFUNG)-RELATED"/>
    <property type="match status" value="1"/>
</dbReference>
<organism evidence="7 8">
    <name type="scientific">Conoideocrella luteorostrata</name>
    <dbReference type="NCBI Taxonomy" id="1105319"/>
    <lineage>
        <taxon>Eukaryota</taxon>
        <taxon>Fungi</taxon>
        <taxon>Dikarya</taxon>
        <taxon>Ascomycota</taxon>
        <taxon>Pezizomycotina</taxon>
        <taxon>Sordariomycetes</taxon>
        <taxon>Hypocreomycetidae</taxon>
        <taxon>Hypocreales</taxon>
        <taxon>Clavicipitaceae</taxon>
        <taxon>Conoideocrella</taxon>
    </lineage>
</organism>
<dbReference type="Gene3D" id="1.20.1740.10">
    <property type="entry name" value="Amino acid/polyamine transporter I"/>
    <property type="match status" value="1"/>
</dbReference>
<evidence type="ECO:0000313" key="7">
    <source>
        <dbReference type="EMBL" id="KAK2590155.1"/>
    </source>
</evidence>
<feature type="transmembrane region" description="Helical" evidence="6">
    <location>
        <begin position="282"/>
        <end position="304"/>
    </location>
</feature>
<comment type="caution">
    <text evidence="7">The sequence shown here is derived from an EMBL/GenBank/DDBJ whole genome shotgun (WGS) entry which is preliminary data.</text>
</comment>
<name>A0AAJ0CC15_9HYPO</name>
<evidence type="ECO:0000256" key="5">
    <source>
        <dbReference type="ARBA" id="ARBA00023136"/>
    </source>
</evidence>
<gene>
    <name evidence="7" type="ORF">QQS21_012166</name>
</gene>
<dbReference type="Proteomes" id="UP001251528">
    <property type="component" value="Unassembled WGS sequence"/>
</dbReference>
<dbReference type="PIRSF" id="PIRSF006060">
    <property type="entry name" value="AA_transporter"/>
    <property type="match status" value="1"/>
</dbReference>
<evidence type="ECO:0000256" key="3">
    <source>
        <dbReference type="ARBA" id="ARBA00022692"/>
    </source>
</evidence>